<dbReference type="Gene3D" id="3.60.20.10">
    <property type="entry name" value="Glutamine Phosphoribosylpyrophosphate, subunit 1, domain 1"/>
    <property type="match status" value="1"/>
</dbReference>
<dbReference type="RefSeq" id="XP_005847205.1">
    <property type="nucleotide sequence ID" value="XM_005847143.1"/>
</dbReference>
<evidence type="ECO:0000313" key="4">
    <source>
        <dbReference type="Proteomes" id="UP000008141"/>
    </source>
</evidence>
<dbReference type="PANTHER" id="PTHR43187:SF1">
    <property type="entry name" value="GLUTAMINE AMIDOTRANSFERASE DUG3-RELATED"/>
    <property type="match status" value="1"/>
</dbReference>
<feature type="region of interest" description="Disordered" evidence="1">
    <location>
        <begin position="166"/>
        <end position="186"/>
    </location>
</feature>
<dbReference type="PROSITE" id="PS51278">
    <property type="entry name" value="GATASE_TYPE_2"/>
    <property type="match status" value="1"/>
</dbReference>
<reference evidence="3 4" key="1">
    <citation type="journal article" date="2010" name="Plant Cell">
        <title>The Chlorella variabilis NC64A genome reveals adaptation to photosymbiosis, coevolution with viruses, and cryptic sex.</title>
        <authorList>
            <person name="Blanc G."/>
            <person name="Duncan G."/>
            <person name="Agarkova I."/>
            <person name="Borodovsky M."/>
            <person name="Gurnon J."/>
            <person name="Kuo A."/>
            <person name="Lindquist E."/>
            <person name="Lucas S."/>
            <person name="Pangilinan J."/>
            <person name="Polle J."/>
            <person name="Salamov A."/>
            <person name="Terry A."/>
            <person name="Yamada T."/>
            <person name="Dunigan D.D."/>
            <person name="Grigoriev I.V."/>
            <person name="Claverie J.M."/>
            <person name="Van Etten J.L."/>
        </authorList>
    </citation>
    <scope>NUCLEOTIDE SEQUENCE [LARGE SCALE GENOMIC DNA]</scope>
    <source>
        <strain evidence="3 4">NC64A</strain>
    </source>
</reference>
<gene>
    <name evidence="3" type="ORF">CHLNCDRAFT_24322</name>
</gene>
<proteinExistence type="predicted"/>
<dbReference type="AlphaFoldDB" id="E1ZHC6"/>
<dbReference type="InParanoid" id="E1ZHC6"/>
<dbReference type="OMA" id="CSEHYLP"/>
<protein>
    <recommendedName>
        <fullName evidence="2">Glutamine amidotransferase type-2 domain-containing protein</fullName>
    </recommendedName>
</protein>
<dbReference type="InterPro" id="IPR029055">
    <property type="entry name" value="Ntn_hydrolases_N"/>
</dbReference>
<dbReference type="GeneID" id="17354337"/>
<evidence type="ECO:0000313" key="3">
    <source>
        <dbReference type="EMBL" id="EFN55103.1"/>
    </source>
</evidence>
<feature type="non-terminal residue" evidence="3">
    <location>
        <position position="294"/>
    </location>
</feature>
<dbReference type="eggNOG" id="KOG1268">
    <property type="taxonomic scope" value="Eukaryota"/>
</dbReference>
<dbReference type="SUPFAM" id="SSF56235">
    <property type="entry name" value="N-terminal nucleophile aminohydrolases (Ntn hydrolases)"/>
    <property type="match status" value="1"/>
</dbReference>
<evidence type="ECO:0000256" key="1">
    <source>
        <dbReference type="SAM" id="MobiDB-lite"/>
    </source>
</evidence>
<dbReference type="KEGG" id="cvr:CHLNCDRAFT_24322"/>
<dbReference type="InterPro" id="IPR017932">
    <property type="entry name" value="GATase_2_dom"/>
</dbReference>
<dbReference type="InterPro" id="IPR052373">
    <property type="entry name" value="Gamma-glu_amide_hydrolase"/>
</dbReference>
<organism evidence="4">
    <name type="scientific">Chlorella variabilis</name>
    <name type="common">Green alga</name>
    <dbReference type="NCBI Taxonomy" id="554065"/>
    <lineage>
        <taxon>Eukaryota</taxon>
        <taxon>Viridiplantae</taxon>
        <taxon>Chlorophyta</taxon>
        <taxon>core chlorophytes</taxon>
        <taxon>Trebouxiophyceae</taxon>
        <taxon>Chlorellales</taxon>
        <taxon>Chlorellaceae</taxon>
        <taxon>Chlorella clade</taxon>
        <taxon>Chlorella</taxon>
    </lineage>
</organism>
<dbReference type="GO" id="GO:0008242">
    <property type="term" value="F:omega peptidase activity"/>
    <property type="evidence" value="ECO:0007669"/>
    <property type="project" value="TreeGrafter"/>
</dbReference>
<keyword evidence="4" id="KW-1185">Reference proteome</keyword>
<sequence>MAYIGPPITVADVVVRPSRSIIKQSYDARERRNDSSLPFHLGYGNLNGDGFGIGWFPPDSACATADHTPCVFTSITPAWNNDNLNRLATKLESGVIFAHVRAAYPGMPVSEANCHPFQWGRYIFMHNGVVAGFMQIRRRLLAELGDAVYNAVQSFHSDSAVRLGDAGGHRSGIKSRGTAPHSPSLALSPPLRPACSIQAEAGMAPSDVSLLNFVVSDGRSLIATRYVSSADEAPASLYYAEGSAYEREQLSGEEGDYHLLYSDKGSRVCLVASEPVTSAAHDWCEVPANTALVV</sequence>
<dbReference type="OrthoDB" id="7832001at2759"/>
<accession>E1ZHC6</accession>
<dbReference type="Proteomes" id="UP000008141">
    <property type="component" value="Unassembled WGS sequence"/>
</dbReference>
<dbReference type="GO" id="GO:0005737">
    <property type="term" value="C:cytoplasm"/>
    <property type="evidence" value="ECO:0007669"/>
    <property type="project" value="TreeGrafter"/>
</dbReference>
<name>E1ZHC6_CHLVA</name>
<feature type="domain" description="Glutamine amidotransferase type-2" evidence="2">
    <location>
        <begin position="1"/>
        <end position="294"/>
    </location>
</feature>
<dbReference type="Pfam" id="PF13522">
    <property type="entry name" value="GATase_6"/>
    <property type="match status" value="1"/>
</dbReference>
<dbReference type="GO" id="GO:0061672">
    <property type="term" value="C:glutathione hydrolase complex"/>
    <property type="evidence" value="ECO:0007669"/>
    <property type="project" value="TreeGrafter"/>
</dbReference>
<dbReference type="PANTHER" id="PTHR43187">
    <property type="entry name" value="GLUTAMINE AMIDOTRANSFERASE DUG3-RELATED"/>
    <property type="match status" value="1"/>
</dbReference>
<dbReference type="GO" id="GO:0006751">
    <property type="term" value="P:glutathione catabolic process"/>
    <property type="evidence" value="ECO:0007669"/>
    <property type="project" value="TreeGrafter"/>
</dbReference>
<dbReference type="EMBL" id="GL433846">
    <property type="protein sequence ID" value="EFN55103.1"/>
    <property type="molecule type" value="Genomic_DNA"/>
</dbReference>
<dbReference type="STRING" id="554065.E1ZHC6"/>
<dbReference type="CDD" id="cd01908">
    <property type="entry name" value="YafJ"/>
    <property type="match status" value="1"/>
</dbReference>
<evidence type="ECO:0000259" key="2">
    <source>
        <dbReference type="PROSITE" id="PS51278"/>
    </source>
</evidence>